<organism evidence="1 2">
    <name type="scientific">Phototrophicus methaneseepsis</name>
    <dbReference type="NCBI Taxonomy" id="2710758"/>
    <lineage>
        <taxon>Bacteria</taxon>
        <taxon>Bacillati</taxon>
        <taxon>Chloroflexota</taxon>
        <taxon>Candidatus Thermofontia</taxon>
        <taxon>Phototrophicales</taxon>
        <taxon>Phototrophicaceae</taxon>
        <taxon>Phototrophicus</taxon>
    </lineage>
</organism>
<dbReference type="Pfam" id="PF11290">
    <property type="entry name" value="DUF3090"/>
    <property type="match status" value="1"/>
</dbReference>
<proteinExistence type="predicted"/>
<dbReference type="AlphaFoldDB" id="A0A7S8E998"/>
<name>A0A7S8E998_9CHLR</name>
<sequence length="165" mass="18758">MAKTEIELRPVDFITVGTIGPKGQRVFHLQAGRDNQLVSFIIEKEQAWALASAIEEFLSDLDERDNTDTTVEMAALDMDLREPIDPIFRISQMGLAYDEAEQAVVLVAQEFTESESEEEIDEDAGVVRMWCTREQMRALSLQAMDIVQSGRPSPKQNGRILYYWT</sequence>
<protein>
    <submittedName>
        <fullName evidence="1">DUF3090 family protein</fullName>
    </submittedName>
</protein>
<evidence type="ECO:0000313" key="1">
    <source>
        <dbReference type="EMBL" id="QPC82594.1"/>
    </source>
</evidence>
<keyword evidence="2" id="KW-1185">Reference proteome</keyword>
<reference evidence="1 2" key="1">
    <citation type="submission" date="2020-02" db="EMBL/GenBank/DDBJ databases">
        <authorList>
            <person name="Zheng R.K."/>
            <person name="Sun C.M."/>
        </authorList>
    </citation>
    <scope>NUCLEOTIDE SEQUENCE [LARGE SCALE GENOMIC DNA]</scope>
    <source>
        <strain evidence="2">rifampicinis</strain>
    </source>
</reference>
<dbReference type="NCBIfam" id="TIGR03847">
    <property type="entry name" value="conserved hypothetical protein"/>
    <property type="match status" value="1"/>
</dbReference>
<dbReference type="KEGG" id="pmet:G4Y79_23380"/>
<dbReference type="EMBL" id="CP062983">
    <property type="protein sequence ID" value="QPC82594.1"/>
    <property type="molecule type" value="Genomic_DNA"/>
</dbReference>
<gene>
    <name evidence="1" type="ORF">G4Y79_23380</name>
</gene>
<dbReference type="Proteomes" id="UP000594468">
    <property type="component" value="Chromosome"/>
</dbReference>
<accession>A0A7S8E998</accession>
<dbReference type="RefSeq" id="WP_195170663.1">
    <property type="nucleotide sequence ID" value="NZ_CP062983.1"/>
</dbReference>
<evidence type="ECO:0000313" key="2">
    <source>
        <dbReference type="Proteomes" id="UP000594468"/>
    </source>
</evidence>
<dbReference type="InterPro" id="IPR021441">
    <property type="entry name" value="DUF3090"/>
</dbReference>